<feature type="region of interest" description="Disordered" evidence="9">
    <location>
        <begin position="1"/>
        <end position="58"/>
    </location>
</feature>
<dbReference type="EMBL" id="JAFBBU010000001">
    <property type="protein sequence ID" value="MBM7473189.1"/>
    <property type="molecule type" value="Genomic_DNA"/>
</dbReference>
<dbReference type="Proteomes" id="UP000776164">
    <property type="component" value="Unassembled WGS sequence"/>
</dbReference>
<dbReference type="InterPro" id="IPR050187">
    <property type="entry name" value="Lipid_Phosphate_FormReg"/>
</dbReference>
<keyword evidence="8" id="KW-1208">Phospholipid metabolism</keyword>
<gene>
    <name evidence="11" type="ORF">JOE66_002823</name>
</gene>
<dbReference type="Gene3D" id="3.40.50.10330">
    <property type="entry name" value="Probable inorganic polyphosphate/atp-NAD kinase, domain 1"/>
    <property type="match status" value="1"/>
</dbReference>
<evidence type="ECO:0000313" key="12">
    <source>
        <dbReference type="Proteomes" id="UP000776164"/>
    </source>
</evidence>
<name>A0ABS2L7Y8_9MICO</name>
<evidence type="ECO:0000256" key="1">
    <source>
        <dbReference type="ARBA" id="ARBA00001946"/>
    </source>
</evidence>
<keyword evidence="3 11" id="KW-0808">Transferase</keyword>
<sequence length="362" mass="37777">MTDSGAPRPQQPHPGASRQPEPDTPLPGAAHPDSPRIDAPRSATPAADESATDVQRRADSHPAALKLVVAINPSASFGRTAGVGAKVVAALRADGHTVEELIATDFETLKMAARAAVAEHPDALVVVGGDGMVSLGVNLVAETPTPLGIIPSGTGNDAALGLGIPFDLDKAVDALRAALRRPARVIDLGRVTRLAGGATDSLYFASALSAGFDALVNERANAMRRPRGASRYTIALLLELLRLRARSYELVVDGTPRTVKSVLLAVSNNRSIGGGMLITPDARLDDGALDLLIVAPVSRLKFLRLFPRVFKGTHAGLPIVELSRVRSVRLDAPDIVAYADGERVGPLPVEVTIVPGALRVLA</sequence>
<dbReference type="RefSeq" id="WP_205110445.1">
    <property type="nucleotide sequence ID" value="NZ_BAAAHT010000014.1"/>
</dbReference>
<dbReference type="InterPro" id="IPR045540">
    <property type="entry name" value="YegS/DAGK_C"/>
</dbReference>
<evidence type="ECO:0000256" key="3">
    <source>
        <dbReference type="ARBA" id="ARBA00022679"/>
    </source>
</evidence>
<evidence type="ECO:0000256" key="2">
    <source>
        <dbReference type="ARBA" id="ARBA00005983"/>
    </source>
</evidence>
<dbReference type="InterPro" id="IPR016064">
    <property type="entry name" value="NAD/diacylglycerol_kinase_sf"/>
</dbReference>
<keyword evidence="7" id="KW-0594">Phospholipid biosynthesis</keyword>
<reference evidence="11 12" key="1">
    <citation type="submission" date="2021-01" db="EMBL/GenBank/DDBJ databases">
        <title>Sequencing the genomes of 1000 actinobacteria strains.</title>
        <authorList>
            <person name="Klenk H.-P."/>
        </authorList>
    </citation>
    <scope>NUCLEOTIDE SEQUENCE [LARGE SCALE GENOMIC DNA]</scope>
    <source>
        <strain evidence="11 12">DSM 13057</strain>
    </source>
</reference>
<dbReference type="InterPro" id="IPR001206">
    <property type="entry name" value="Diacylglycerol_kinase_cat_dom"/>
</dbReference>
<dbReference type="Gene3D" id="2.60.200.40">
    <property type="match status" value="1"/>
</dbReference>
<dbReference type="Pfam" id="PF00781">
    <property type="entry name" value="DAGK_cat"/>
    <property type="match status" value="1"/>
</dbReference>
<dbReference type="PROSITE" id="PS50146">
    <property type="entry name" value="DAGK"/>
    <property type="match status" value="1"/>
</dbReference>
<keyword evidence="7" id="KW-0443">Lipid metabolism</keyword>
<comment type="caution">
    <text evidence="11">The sequence shown here is derived from an EMBL/GenBank/DDBJ whole genome shotgun (WGS) entry which is preliminary data.</text>
</comment>
<evidence type="ECO:0000256" key="8">
    <source>
        <dbReference type="ARBA" id="ARBA00023264"/>
    </source>
</evidence>
<evidence type="ECO:0000256" key="4">
    <source>
        <dbReference type="ARBA" id="ARBA00022741"/>
    </source>
</evidence>
<comment type="cofactor">
    <cofactor evidence="1">
        <name>Mg(2+)</name>
        <dbReference type="ChEBI" id="CHEBI:18420"/>
    </cofactor>
</comment>
<dbReference type="EC" id="2.7.1.107" evidence="11"/>
<accession>A0ABS2L7Y8</accession>
<protein>
    <submittedName>
        <fullName evidence="11">Diacylglycerol kinase (ATP)</fullName>
        <ecNumber evidence="11">2.7.1.107</ecNumber>
    </submittedName>
</protein>
<dbReference type="GO" id="GO:0004143">
    <property type="term" value="F:ATP-dependent diacylglycerol kinase activity"/>
    <property type="evidence" value="ECO:0007669"/>
    <property type="project" value="UniProtKB-EC"/>
</dbReference>
<keyword evidence="12" id="KW-1185">Reference proteome</keyword>
<dbReference type="PANTHER" id="PTHR12358">
    <property type="entry name" value="SPHINGOSINE KINASE"/>
    <property type="match status" value="1"/>
</dbReference>
<keyword evidence="5 11" id="KW-0418">Kinase</keyword>
<evidence type="ECO:0000256" key="6">
    <source>
        <dbReference type="ARBA" id="ARBA00022840"/>
    </source>
</evidence>
<evidence type="ECO:0000259" key="10">
    <source>
        <dbReference type="PROSITE" id="PS50146"/>
    </source>
</evidence>
<evidence type="ECO:0000256" key="5">
    <source>
        <dbReference type="ARBA" id="ARBA00022777"/>
    </source>
</evidence>
<comment type="similarity">
    <text evidence="2">Belongs to the diacylglycerol/lipid kinase family.</text>
</comment>
<evidence type="ECO:0000256" key="7">
    <source>
        <dbReference type="ARBA" id="ARBA00023209"/>
    </source>
</evidence>
<dbReference type="InterPro" id="IPR017438">
    <property type="entry name" value="ATP-NAD_kinase_N"/>
</dbReference>
<evidence type="ECO:0000313" key="11">
    <source>
        <dbReference type="EMBL" id="MBM7473189.1"/>
    </source>
</evidence>
<keyword evidence="7" id="KW-0444">Lipid biosynthesis</keyword>
<evidence type="ECO:0000256" key="9">
    <source>
        <dbReference type="SAM" id="MobiDB-lite"/>
    </source>
</evidence>
<dbReference type="SMART" id="SM00046">
    <property type="entry name" value="DAGKc"/>
    <property type="match status" value="1"/>
</dbReference>
<dbReference type="Pfam" id="PF19279">
    <property type="entry name" value="YegS_C"/>
    <property type="match status" value="1"/>
</dbReference>
<feature type="domain" description="DAGKc" evidence="10">
    <location>
        <begin position="62"/>
        <end position="196"/>
    </location>
</feature>
<keyword evidence="6" id="KW-0067">ATP-binding</keyword>
<dbReference type="PANTHER" id="PTHR12358:SF106">
    <property type="entry name" value="LIPID KINASE YEGS"/>
    <property type="match status" value="1"/>
</dbReference>
<keyword evidence="4" id="KW-0547">Nucleotide-binding</keyword>
<dbReference type="SUPFAM" id="SSF111331">
    <property type="entry name" value="NAD kinase/diacylglycerol kinase-like"/>
    <property type="match status" value="1"/>
</dbReference>
<organism evidence="11 12">
    <name type="scientific">Subtercola frigoramans</name>
    <dbReference type="NCBI Taxonomy" id="120298"/>
    <lineage>
        <taxon>Bacteria</taxon>
        <taxon>Bacillati</taxon>
        <taxon>Actinomycetota</taxon>
        <taxon>Actinomycetes</taxon>
        <taxon>Micrococcales</taxon>
        <taxon>Microbacteriaceae</taxon>
        <taxon>Subtercola</taxon>
    </lineage>
</organism>
<proteinExistence type="inferred from homology"/>